<dbReference type="AlphaFoldDB" id="A0A7C2PII4"/>
<proteinExistence type="inferred from homology"/>
<gene>
    <name evidence="10" type="ORF">ENQ76_13835</name>
</gene>
<evidence type="ECO:0000256" key="2">
    <source>
        <dbReference type="ARBA" id="ARBA00005801"/>
    </source>
</evidence>
<sequence length="430" mass="48016">MILFDTPPWIMGITLFLFGACIGSFLNVCIYRLPQHEDVWRAWSGLGHPPSTCPYCRTRILWYDNIPVLGWLFIGGRCRFCRHRISFRYPLIELLNGLLWVGLYLAIVPAGYTAQLSESSLATPLGPLSADMPHRDLVFWLHVQYAYFLVLAEALVVASFIDFDLQIIPDSVTLPAMIVGLLGSLTGRVYLTPVWFQDPEVLTAFWELFLAPGQPVPVWMQIAVPAWCRSWPLVHGLMVSLTGLVVGGGIVWFVRIAGQWVFRREAMGFGDVILMAMIGSFLGWQATVVVFFLAPMCALVTVAATWLFSRQREIPFGPYLSLAALLVLFGWQTLFEATERCFGLGPYLPVLGLLMSGLLVAVLWIVQGLKWVLGIPLYDAEWGGEWTSADQLTYIANRDPDAGRGGLAPREWPGAAAGRGVLHQKRWLGR</sequence>
<organism evidence="10">
    <name type="scientific">Schlesneria paludicola</name>
    <dbReference type="NCBI Taxonomy" id="360056"/>
    <lineage>
        <taxon>Bacteria</taxon>
        <taxon>Pseudomonadati</taxon>
        <taxon>Planctomycetota</taxon>
        <taxon>Planctomycetia</taxon>
        <taxon>Planctomycetales</taxon>
        <taxon>Planctomycetaceae</taxon>
        <taxon>Schlesneria</taxon>
    </lineage>
</organism>
<protein>
    <submittedName>
        <fullName evidence="10">Prepilin peptidase</fullName>
    </submittedName>
</protein>
<dbReference type="InterPro" id="IPR050882">
    <property type="entry name" value="Prepilin_peptidase/N-MTase"/>
</dbReference>
<keyword evidence="3" id="KW-1003">Cell membrane</keyword>
<evidence type="ECO:0000256" key="7">
    <source>
        <dbReference type="SAM" id="Phobius"/>
    </source>
</evidence>
<keyword evidence="6 7" id="KW-0472">Membrane</keyword>
<feature type="domain" description="Prepilin peptidase A24 N-terminal" evidence="9">
    <location>
        <begin position="17"/>
        <end position="105"/>
    </location>
</feature>
<dbReference type="PANTHER" id="PTHR30487">
    <property type="entry name" value="TYPE 4 PREPILIN-LIKE PROTEINS LEADER PEPTIDE-PROCESSING ENZYME"/>
    <property type="match status" value="1"/>
</dbReference>
<dbReference type="Pfam" id="PF01478">
    <property type="entry name" value="Peptidase_A24"/>
    <property type="match status" value="1"/>
</dbReference>
<dbReference type="PANTHER" id="PTHR30487:SF0">
    <property type="entry name" value="PREPILIN LEADER PEPTIDASE_N-METHYLTRANSFERASE-RELATED"/>
    <property type="match status" value="1"/>
</dbReference>
<evidence type="ECO:0000256" key="4">
    <source>
        <dbReference type="ARBA" id="ARBA00022692"/>
    </source>
</evidence>
<feature type="domain" description="Prepilin type IV endopeptidase peptidase" evidence="8">
    <location>
        <begin position="236"/>
        <end position="301"/>
    </location>
</feature>
<dbReference type="GO" id="GO:0005886">
    <property type="term" value="C:plasma membrane"/>
    <property type="evidence" value="ECO:0007669"/>
    <property type="project" value="UniProtKB-SubCell"/>
</dbReference>
<comment type="subcellular location">
    <subcellularLocation>
        <location evidence="1">Cell membrane</location>
        <topology evidence="1">Multi-pass membrane protein</topology>
    </subcellularLocation>
</comment>
<keyword evidence="4 7" id="KW-0812">Transmembrane</keyword>
<feature type="transmembrane region" description="Helical" evidence="7">
    <location>
        <begin position="266"/>
        <end position="284"/>
    </location>
</feature>
<dbReference type="InterPro" id="IPR010627">
    <property type="entry name" value="Prepilin_pept_A24_N"/>
</dbReference>
<evidence type="ECO:0000256" key="5">
    <source>
        <dbReference type="ARBA" id="ARBA00022989"/>
    </source>
</evidence>
<feature type="transmembrane region" description="Helical" evidence="7">
    <location>
        <begin position="290"/>
        <end position="309"/>
    </location>
</feature>
<evidence type="ECO:0000256" key="3">
    <source>
        <dbReference type="ARBA" id="ARBA00022475"/>
    </source>
</evidence>
<accession>A0A7C2PII4</accession>
<feature type="transmembrane region" description="Helical" evidence="7">
    <location>
        <begin position="316"/>
        <end position="335"/>
    </location>
</feature>
<feature type="transmembrane region" description="Helical" evidence="7">
    <location>
        <begin position="347"/>
        <end position="366"/>
    </location>
</feature>
<comment type="caution">
    <text evidence="10">The sequence shown here is derived from an EMBL/GenBank/DDBJ whole genome shotgun (WGS) entry which is preliminary data.</text>
</comment>
<keyword evidence="5 7" id="KW-1133">Transmembrane helix</keyword>
<feature type="transmembrane region" description="Helical" evidence="7">
    <location>
        <begin position="172"/>
        <end position="191"/>
    </location>
</feature>
<evidence type="ECO:0000256" key="6">
    <source>
        <dbReference type="ARBA" id="ARBA00023136"/>
    </source>
</evidence>
<evidence type="ECO:0000256" key="1">
    <source>
        <dbReference type="ARBA" id="ARBA00004651"/>
    </source>
</evidence>
<dbReference type="InterPro" id="IPR000045">
    <property type="entry name" value="Prepilin_IV_endopep_pep"/>
</dbReference>
<dbReference type="EMBL" id="DSOK01000381">
    <property type="protein sequence ID" value="HEN16537.1"/>
    <property type="molecule type" value="Genomic_DNA"/>
</dbReference>
<dbReference type="Pfam" id="PF06750">
    <property type="entry name" value="A24_N_bact"/>
    <property type="match status" value="1"/>
</dbReference>
<name>A0A7C2PII4_9PLAN</name>
<evidence type="ECO:0000259" key="8">
    <source>
        <dbReference type="Pfam" id="PF01478"/>
    </source>
</evidence>
<feature type="transmembrane region" description="Helical" evidence="7">
    <location>
        <begin position="233"/>
        <end position="254"/>
    </location>
</feature>
<evidence type="ECO:0000313" key="10">
    <source>
        <dbReference type="EMBL" id="HEN16537.1"/>
    </source>
</evidence>
<dbReference type="GO" id="GO:0004190">
    <property type="term" value="F:aspartic-type endopeptidase activity"/>
    <property type="evidence" value="ECO:0007669"/>
    <property type="project" value="InterPro"/>
</dbReference>
<reference evidence="10" key="1">
    <citation type="journal article" date="2020" name="mSystems">
        <title>Genome- and Community-Level Interaction Insights into Carbon Utilization and Element Cycling Functions of Hydrothermarchaeota in Hydrothermal Sediment.</title>
        <authorList>
            <person name="Zhou Z."/>
            <person name="Liu Y."/>
            <person name="Xu W."/>
            <person name="Pan J."/>
            <person name="Luo Z.H."/>
            <person name="Li M."/>
        </authorList>
    </citation>
    <scope>NUCLEOTIDE SEQUENCE [LARGE SCALE GENOMIC DNA]</scope>
    <source>
        <strain evidence="10">SpSt-339</strain>
    </source>
</reference>
<feature type="transmembrane region" description="Helical" evidence="7">
    <location>
        <begin position="6"/>
        <end position="31"/>
    </location>
</feature>
<feature type="transmembrane region" description="Helical" evidence="7">
    <location>
        <begin position="94"/>
        <end position="117"/>
    </location>
</feature>
<feature type="transmembrane region" description="Helical" evidence="7">
    <location>
        <begin position="137"/>
        <end position="160"/>
    </location>
</feature>
<dbReference type="Gene3D" id="1.20.120.1220">
    <property type="match status" value="1"/>
</dbReference>
<evidence type="ECO:0000259" key="9">
    <source>
        <dbReference type="Pfam" id="PF06750"/>
    </source>
</evidence>
<dbReference type="GO" id="GO:0006465">
    <property type="term" value="P:signal peptide processing"/>
    <property type="evidence" value="ECO:0007669"/>
    <property type="project" value="TreeGrafter"/>
</dbReference>
<comment type="similarity">
    <text evidence="2">Belongs to the peptidase A24 family.</text>
</comment>